<feature type="region of interest" description="Disordered" evidence="1">
    <location>
        <begin position="108"/>
        <end position="131"/>
    </location>
</feature>
<dbReference type="GO" id="GO:0016491">
    <property type="term" value="F:oxidoreductase activity"/>
    <property type="evidence" value="ECO:0007669"/>
    <property type="project" value="InterPro"/>
</dbReference>
<evidence type="ECO:0000313" key="6">
    <source>
        <dbReference type="Proteomes" id="UP000293652"/>
    </source>
</evidence>
<dbReference type="PANTHER" id="PTHR22893">
    <property type="entry name" value="NADH OXIDOREDUCTASE-RELATED"/>
    <property type="match status" value="1"/>
</dbReference>
<evidence type="ECO:0000313" key="3">
    <source>
        <dbReference type="EMBL" id="TAW13668.1"/>
    </source>
</evidence>
<dbReference type="InterPro" id="IPR013785">
    <property type="entry name" value="Aldolase_TIM"/>
</dbReference>
<evidence type="ECO:0000259" key="2">
    <source>
        <dbReference type="Pfam" id="PF00724"/>
    </source>
</evidence>
<dbReference type="InterPro" id="IPR045247">
    <property type="entry name" value="Oye-like"/>
</dbReference>
<dbReference type="GeneID" id="303219154"/>
<evidence type="ECO:0000256" key="1">
    <source>
        <dbReference type="SAM" id="MobiDB-lite"/>
    </source>
</evidence>
<dbReference type="EMBL" id="SIPC01000007">
    <property type="protein sequence ID" value="TAX65221.1"/>
    <property type="molecule type" value="Genomic_DNA"/>
</dbReference>
<proteinExistence type="predicted"/>
<reference evidence="5 6" key="1">
    <citation type="submission" date="2019-02" db="EMBL/GenBank/DDBJ databases">
        <title>The genomic architecture of introgression among sibling species of bacteria.</title>
        <authorList>
            <person name="Cavassim M.I.A."/>
            <person name="Moeskjaer S."/>
            <person name="Moslemi C."/>
            <person name="Fields B."/>
            <person name="Bachmann A."/>
            <person name="Vilhjalmsson B."/>
            <person name="Schierup M.H."/>
            <person name="Young J.P.W."/>
            <person name="Andersen S.U."/>
        </authorList>
    </citation>
    <scope>NUCLEOTIDE SEQUENCE [LARGE SCALE GENOMIC DNA]</scope>
    <source>
        <strain evidence="4 6">SM145A</strain>
        <strain evidence="3 5">SM151B</strain>
    </source>
</reference>
<dbReference type="InterPro" id="IPR001155">
    <property type="entry name" value="OxRdtase_FMN_N"/>
</dbReference>
<dbReference type="AlphaFoldDB" id="A0A4Q8X603"/>
<dbReference type="SUPFAM" id="SSF51395">
    <property type="entry name" value="FMN-linked oxidoreductases"/>
    <property type="match status" value="1"/>
</dbReference>
<organism evidence="4 6">
    <name type="scientific">Rhizobium leguminosarum</name>
    <dbReference type="NCBI Taxonomy" id="384"/>
    <lineage>
        <taxon>Bacteria</taxon>
        <taxon>Pseudomonadati</taxon>
        <taxon>Pseudomonadota</taxon>
        <taxon>Alphaproteobacteria</taxon>
        <taxon>Hyphomicrobiales</taxon>
        <taxon>Rhizobiaceae</taxon>
        <taxon>Rhizobium/Agrobacterium group</taxon>
        <taxon>Rhizobium</taxon>
    </lineage>
</organism>
<dbReference type="GO" id="GO:0010181">
    <property type="term" value="F:FMN binding"/>
    <property type="evidence" value="ECO:0007669"/>
    <property type="project" value="InterPro"/>
</dbReference>
<dbReference type="PANTHER" id="PTHR22893:SF55">
    <property type="entry name" value="OXIDOREDUCTASE-RELATED"/>
    <property type="match status" value="1"/>
</dbReference>
<dbReference type="FunFam" id="3.20.20.70:FF:000262">
    <property type="entry name" value="NADH:flavin oxidoreductase"/>
    <property type="match status" value="1"/>
</dbReference>
<name>A0A4Q8X603_RHILE</name>
<dbReference type="Pfam" id="PF00724">
    <property type="entry name" value="Oxidored_FMN"/>
    <property type="match status" value="1"/>
</dbReference>
<comment type="caution">
    <text evidence="4">The sequence shown here is derived from an EMBL/GenBank/DDBJ whole genome shotgun (WGS) entry which is preliminary data.</text>
</comment>
<sequence length="364" mass="39227">MNVTPLFRPFKLGQLDLRNRIVMAPMTRKLSPDGVPGEDVSQYYRRRAEGGVGLIITEGTTIGRPAASSSSSIPNFHSPDSLVGWAKVVREVHAAGSRIAPQLWHLGNLRAKGTGPSPETPSEGPSETESGARAMTDADIADSIAAFATAAAAARKIGFDAVELHGAHGYLLDQFLWSRTNGRADAYGGDAAQRTRFATDVVRAVRQAVGPDFPIIFRFSQWKLQDYAATLAGDAVELEQVLGPLSDAGVDIFHASTRRFWEPAFTGSSLNLAGWTRKITGRPTISVGSVGLSGADFLEQLLGESNGAPLGTLEELLRRMEEEEFDLIAIGRALISNPNWPNAMRRGDFQALFPFEKSHLASLA</sequence>
<dbReference type="RefSeq" id="WP_064647181.1">
    <property type="nucleotide sequence ID" value="NZ_CP140864.1"/>
</dbReference>
<dbReference type="CDD" id="cd04747">
    <property type="entry name" value="OYE_like_5_FMN"/>
    <property type="match status" value="1"/>
</dbReference>
<dbReference type="Proteomes" id="UP000292036">
    <property type="component" value="Unassembled WGS sequence"/>
</dbReference>
<evidence type="ECO:0000313" key="5">
    <source>
        <dbReference type="Proteomes" id="UP000292036"/>
    </source>
</evidence>
<evidence type="ECO:0000313" key="4">
    <source>
        <dbReference type="EMBL" id="TAX65221.1"/>
    </source>
</evidence>
<dbReference type="Gene3D" id="3.20.20.70">
    <property type="entry name" value="Aldolase class I"/>
    <property type="match status" value="1"/>
</dbReference>
<dbReference type="Proteomes" id="UP000293652">
    <property type="component" value="Unassembled WGS sequence"/>
</dbReference>
<accession>A0A4Q8X603</accession>
<dbReference type="EMBL" id="SIPS01000013">
    <property type="protein sequence ID" value="TAW13668.1"/>
    <property type="molecule type" value="Genomic_DNA"/>
</dbReference>
<gene>
    <name evidence="4" type="ORF">ELI03_33045</name>
    <name evidence="3" type="ORF">ELI19_35125</name>
</gene>
<feature type="compositionally biased region" description="Low complexity" evidence="1">
    <location>
        <begin position="113"/>
        <end position="131"/>
    </location>
</feature>
<protein>
    <submittedName>
        <fullName evidence="4">NADH:flavin oxidoreductase</fullName>
    </submittedName>
</protein>
<dbReference type="GO" id="GO:0005829">
    <property type="term" value="C:cytosol"/>
    <property type="evidence" value="ECO:0007669"/>
    <property type="project" value="TreeGrafter"/>
</dbReference>
<feature type="domain" description="NADH:flavin oxidoreductase/NADH oxidase N-terminal" evidence="2">
    <location>
        <begin position="6"/>
        <end position="289"/>
    </location>
</feature>